<dbReference type="EMBL" id="PKSG01000143">
    <property type="protein sequence ID" value="POR38392.1"/>
    <property type="molecule type" value="Genomic_DNA"/>
</dbReference>
<gene>
    <name evidence="4" type="ORF">TPAR_01399</name>
</gene>
<evidence type="ECO:0000256" key="1">
    <source>
        <dbReference type="ARBA" id="ARBA00023002"/>
    </source>
</evidence>
<dbReference type="InterPro" id="IPR032095">
    <property type="entry name" value="Sacchrp_dh-like_C"/>
</dbReference>
<keyword evidence="2" id="KW-0457">Lysine biosynthesis</keyword>
<dbReference type="GO" id="GO:0004753">
    <property type="term" value="F:saccharopine dehydrogenase activity"/>
    <property type="evidence" value="ECO:0007669"/>
    <property type="project" value="TreeGrafter"/>
</dbReference>
<evidence type="ECO:0000313" key="5">
    <source>
        <dbReference type="Proteomes" id="UP000237481"/>
    </source>
</evidence>
<proteinExistence type="predicted"/>
<keyword evidence="1" id="KW-0560">Oxidoreductase</keyword>
<dbReference type="STRING" id="94208.A0A2S4L7G6"/>
<dbReference type="GO" id="GO:0005737">
    <property type="term" value="C:cytoplasm"/>
    <property type="evidence" value="ECO:0007669"/>
    <property type="project" value="TreeGrafter"/>
</dbReference>
<dbReference type="GO" id="GO:0019878">
    <property type="term" value="P:lysine biosynthetic process via aminoadipic acid"/>
    <property type="evidence" value="ECO:0007669"/>
    <property type="project" value="TreeGrafter"/>
</dbReference>
<reference evidence="4 5" key="1">
    <citation type="submission" date="2018-01" db="EMBL/GenBank/DDBJ databases">
        <title>Harnessing the power of phylogenomics to disentangle the directionality and signatures of interkingdom host jumping in the parasitic fungal genus Tolypocladium.</title>
        <authorList>
            <person name="Quandt C.A."/>
            <person name="Patterson W."/>
            <person name="Spatafora J.W."/>
        </authorList>
    </citation>
    <scope>NUCLEOTIDE SEQUENCE [LARGE SCALE GENOMIC DNA]</scope>
    <source>
        <strain evidence="4 5">NRBC 100945</strain>
    </source>
</reference>
<dbReference type="AlphaFoldDB" id="A0A2S4L7G6"/>
<feature type="domain" description="Saccharopine dehydrogenase-like C-terminal" evidence="3">
    <location>
        <begin position="4"/>
        <end position="166"/>
    </location>
</feature>
<comment type="caution">
    <text evidence="4">The sequence shown here is derived from an EMBL/GenBank/DDBJ whole genome shotgun (WGS) entry which is preliminary data.</text>
</comment>
<keyword evidence="2" id="KW-0028">Amino-acid biosynthesis</keyword>
<sequence length="213" mass="23936">MLALNNAKYLENGKEMNVRGEDLMGTAKPYHTGFLGFNFVAYGNLDSTGYLDRDSWHPSLHWRILVDIGFLRDEEQDFLKETIAWKEATKTILGASSSSENDLVSAVSSKTTFRNIDERNQLVAGLKWPGIFSESKITQKGNPLDALCATLEEKMAYQEGERDLVLSNKVLDGRISDKGILVPMNPSINKPLMQELEEKHGLVFPASLLRHTY</sequence>
<dbReference type="PANTHER" id="PTHR11133">
    <property type="entry name" value="SACCHAROPINE DEHYDROGENASE"/>
    <property type="match status" value="1"/>
</dbReference>
<dbReference type="Pfam" id="PF16653">
    <property type="entry name" value="Sacchrp_dh_C"/>
    <property type="match status" value="1"/>
</dbReference>
<dbReference type="Gene3D" id="1.10.1870.10">
    <property type="entry name" value="Domain 3, Saccharopine reductase"/>
    <property type="match status" value="1"/>
</dbReference>
<dbReference type="PANTHER" id="PTHR11133:SF22">
    <property type="entry name" value="ALPHA-AMINOADIPIC SEMIALDEHYDE SYNTHASE, MITOCHONDRIAL"/>
    <property type="match status" value="1"/>
</dbReference>
<dbReference type="InterPro" id="IPR051168">
    <property type="entry name" value="AASS"/>
</dbReference>
<evidence type="ECO:0000256" key="2">
    <source>
        <dbReference type="ARBA" id="ARBA00023154"/>
    </source>
</evidence>
<evidence type="ECO:0000259" key="3">
    <source>
        <dbReference type="Pfam" id="PF16653"/>
    </source>
</evidence>
<keyword evidence="5" id="KW-1185">Reference proteome</keyword>
<organism evidence="4 5">
    <name type="scientific">Tolypocladium paradoxum</name>
    <dbReference type="NCBI Taxonomy" id="94208"/>
    <lineage>
        <taxon>Eukaryota</taxon>
        <taxon>Fungi</taxon>
        <taxon>Dikarya</taxon>
        <taxon>Ascomycota</taxon>
        <taxon>Pezizomycotina</taxon>
        <taxon>Sordariomycetes</taxon>
        <taxon>Hypocreomycetidae</taxon>
        <taxon>Hypocreales</taxon>
        <taxon>Ophiocordycipitaceae</taxon>
        <taxon>Tolypocladium</taxon>
    </lineage>
</organism>
<dbReference type="Gene3D" id="3.40.50.720">
    <property type="entry name" value="NAD(P)-binding Rossmann-like Domain"/>
    <property type="match status" value="1"/>
</dbReference>
<dbReference type="Gene3D" id="3.30.360.10">
    <property type="entry name" value="Dihydrodipicolinate Reductase, domain 2"/>
    <property type="match status" value="1"/>
</dbReference>
<dbReference type="FunFam" id="1.10.1870.10:FF:000002">
    <property type="entry name" value="Saccharopine dehydrogenase Lys9"/>
    <property type="match status" value="1"/>
</dbReference>
<evidence type="ECO:0000313" key="4">
    <source>
        <dbReference type="EMBL" id="POR38392.1"/>
    </source>
</evidence>
<dbReference type="OrthoDB" id="10059875at2759"/>
<name>A0A2S4L7G6_9HYPO</name>
<dbReference type="SUPFAM" id="SSF55347">
    <property type="entry name" value="Glyceraldehyde-3-phosphate dehydrogenase-like, C-terminal domain"/>
    <property type="match status" value="1"/>
</dbReference>
<accession>A0A2S4L7G6</accession>
<protein>
    <submittedName>
        <fullName evidence="4">Saccharopine dehydrogenase [NADP(+), L-glutamate-forming]</fullName>
    </submittedName>
</protein>
<dbReference type="Proteomes" id="UP000237481">
    <property type="component" value="Unassembled WGS sequence"/>
</dbReference>